<dbReference type="Proteomes" id="UP000054997">
    <property type="component" value="Unassembled WGS sequence"/>
</dbReference>
<dbReference type="GO" id="GO:0004340">
    <property type="term" value="F:glucokinase activity"/>
    <property type="evidence" value="ECO:0007669"/>
    <property type="project" value="UniProtKB-UniRule"/>
</dbReference>
<reference evidence="5 6" key="1">
    <citation type="submission" date="2015-11" db="EMBL/GenBank/DDBJ databases">
        <title>Genomic analysis of 38 Legionella species identifies large and diverse effector repertoires.</title>
        <authorList>
            <person name="Burstein D."/>
            <person name="Amaro F."/>
            <person name="Zusman T."/>
            <person name="Lifshitz Z."/>
            <person name="Cohen O."/>
            <person name="Gilbert J.A."/>
            <person name="Pupko T."/>
            <person name="Shuman H.A."/>
            <person name="Segal G."/>
        </authorList>
    </citation>
    <scope>NUCLEOTIDE SEQUENCE [LARGE SCALE GENOMIC DNA]</scope>
    <source>
        <strain evidence="5 6">ATCC 49505</strain>
    </source>
</reference>
<keyword evidence="3" id="KW-0324">Glycolysis</keyword>
<dbReference type="STRING" id="45068.Llon_1220"/>
<comment type="catalytic activity">
    <reaction evidence="3">
        <text>D-glucose + ATP = D-glucose 6-phosphate + ADP + H(+)</text>
        <dbReference type="Rhea" id="RHEA:17825"/>
        <dbReference type="ChEBI" id="CHEBI:4167"/>
        <dbReference type="ChEBI" id="CHEBI:15378"/>
        <dbReference type="ChEBI" id="CHEBI:30616"/>
        <dbReference type="ChEBI" id="CHEBI:61548"/>
        <dbReference type="ChEBI" id="CHEBI:456216"/>
        <dbReference type="EC" id="2.7.1.2"/>
    </reaction>
</comment>
<evidence type="ECO:0000256" key="3">
    <source>
        <dbReference type="HAMAP-Rule" id="MF_00524"/>
    </source>
</evidence>
<dbReference type="GO" id="GO:0005524">
    <property type="term" value="F:ATP binding"/>
    <property type="evidence" value="ECO:0007669"/>
    <property type="project" value="UniProtKB-UniRule"/>
</dbReference>
<keyword evidence="3" id="KW-0963">Cytoplasm</keyword>
<dbReference type="GO" id="GO:0006096">
    <property type="term" value="P:glycolytic process"/>
    <property type="evidence" value="ECO:0007669"/>
    <property type="project" value="UniProtKB-UniRule"/>
</dbReference>
<dbReference type="GO" id="GO:0005829">
    <property type="term" value="C:cytosol"/>
    <property type="evidence" value="ECO:0007669"/>
    <property type="project" value="TreeGrafter"/>
</dbReference>
<evidence type="ECO:0000256" key="2">
    <source>
        <dbReference type="ARBA" id="ARBA00022777"/>
    </source>
</evidence>
<keyword evidence="3" id="KW-0067">ATP-binding</keyword>
<protein>
    <recommendedName>
        <fullName evidence="3">Glucokinase</fullName>
        <ecNumber evidence="3">2.7.1.2</ecNumber>
    </recommendedName>
    <alternativeName>
        <fullName evidence="3">Glucose kinase</fullName>
    </alternativeName>
</protein>
<dbReference type="AlphaFoldDB" id="A0A0W0VLV5"/>
<dbReference type="PANTHER" id="PTHR47690:SF1">
    <property type="entry name" value="GLUCOKINASE"/>
    <property type="match status" value="1"/>
</dbReference>
<dbReference type="InterPro" id="IPR050201">
    <property type="entry name" value="Bacterial_glucokinase"/>
</dbReference>
<proteinExistence type="inferred from homology"/>
<keyword evidence="3" id="KW-0547">Nucleotide-binding</keyword>
<keyword evidence="6" id="KW-1185">Reference proteome</keyword>
<name>A0A0W0VLV5_9GAMM</name>
<comment type="caution">
    <text evidence="5">The sequence shown here is derived from an EMBL/GenBank/DDBJ whole genome shotgun (WGS) entry which is preliminary data.</text>
</comment>
<dbReference type="EC" id="2.7.1.2" evidence="3"/>
<dbReference type="Gene3D" id="3.30.420.40">
    <property type="match status" value="1"/>
</dbReference>
<comment type="subcellular location">
    <subcellularLocation>
        <location evidence="3">Cytoplasm</location>
    </subcellularLocation>
</comment>
<dbReference type="InterPro" id="IPR003836">
    <property type="entry name" value="Glucokinase"/>
</dbReference>
<feature type="binding site" evidence="3">
    <location>
        <begin position="16"/>
        <end position="21"/>
    </location>
    <ligand>
        <name>ATP</name>
        <dbReference type="ChEBI" id="CHEBI:30616"/>
    </ligand>
</feature>
<dbReference type="PANTHER" id="PTHR47690">
    <property type="entry name" value="GLUCOKINASE"/>
    <property type="match status" value="1"/>
</dbReference>
<keyword evidence="1 3" id="KW-0808">Transferase</keyword>
<dbReference type="Gene3D" id="3.40.367.20">
    <property type="match status" value="1"/>
</dbReference>
<dbReference type="EMBL" id="LNYK01000016">
    <property type="protein sequence ID" value="KTD21122.1"/>
    <property type="molecule type" value="Genomic_DNA"/>
</dbReference>
<dbReference type="InterPro" id="IPR043129">
    <property type="entry name" value="ATPase_NBD"/>
</dbReference>
<dbReference type="NCBIfam" id="TIGR00749">
    <property type="entry name" value="glk"/>
    <property type="match status" value="1"/>
</dbReference>
<evidence type="ECO:0000256" key="4">
    <source>
        <dbReference type="RuleBase" id="RU004046"/>
    </source>
</evidence>
<gene>
    <name evidence="3" type="primary">glk</name>
    <name evidence="5" type="ORF">Llon_1220</name>
</gene>
<keyword evidence="2 3" id="KW-0418">Kinase</keyword>
<dbReference type="OrthoDB" id="9800595at2"/>
<dbReference type="HAMAP" id="MF_00524">
    <property type="entry name" value="Glucokinase"/>
    <property type="match status" value="1"/>
</dbReference>
<dbReference type="RefSeq" id="WP_058529223.1">
    <property type="nucleotide sequence ID" value="NZ_CAAAHZ010000003.1"/>
</dbReference>
<evidence type="ECO:0000256" key="1">
    <source>
        <dbReference type="ARBA" id="ARBA00022679"/>
    </source>
</evidence>
<sequence length="339" mass="36695">MSSFNHFLNNEYAVVADIGGTNARFSRVNLSNMVLDKTVIYSCARFTSLSSAFIHYRRDQGLMAINCVAVAIACPVIRDKVSMTNCNWQFSIKALKRQLNLSHLVVLNDFAAAAMSLQVLADEEMIQIGGDKIQPQHPKVLLGAGTGLGTAFLIPVGGRFSPVASEAGHTDWKAETGQEKFIQRFLAKRFGHVSAERVLSGPGLECLYLALAAYENKSVNPLSASDIAKLALLDQSTLARGAVMQFFSSFGSMAGDLALTLNALGGVYIAGGIVPKLLPLIHASDFRSRFEDKGRFREFNSKIPCFVVNSAHPGLIGAALYLKQLMDNENGFSRLAITA</sequence>
<dbReference type="Pfam" id="PF02685">
    <property type="entry name" value="Glucokinase"/>
    <property type="match status" value="1"/>
</dbReference>
<evidence type="ECO:0000313" key="5">
    <source>
        <dbReference type="EMBL" id="KTD21122.1"/>
    </source>
</evidence>
<dbReference type="CDD" id="cd24008">
    <property type="entry name" value="ASKHA_NBD_GLK"/>
    <property type="match status" value="1"/>
</dbReference>
<evidence type="ECO:0000313" key="6">
    <source>
        <dbReference type="Proteomes" id="UP000054997"/>
    </source>
</evidence>
<accession>A0A0W0VLV5</accession>
<comment type="similarity">
    <text evidence="3 4">Belongs to the bacterial glucokinase family.</text>
</comment>
<dbReference type="PATRIC" id="fig|45068.5.peg.1319"/>
<dbReference type="SUPFAM" id="SSF53067">
    <property type="entry name" value="Actin-like ATPase domain"/>
    <property type="match status" value="1"/>
</dbReference>
<dbReference type="GO" id="GO:0005536">
    <property type="term" value="F:D-glucose binding"/>
    <property type="evidence" value="ECO:0007669"/>
    <property type="project" value="InterPro"/>
</dbReference>
<organism evidence="5 6">
    <name type="scientific">Legionella londiniensis</name>
    <dbReference type="NCBI Taxonomy" id="45068"/>
    <lineage>
        <taxon>Bacteria</taxon>
        <taxon>Pseudomonadati</taxon>
        <taxon>Pseudomonadota</taxon>
        <taxon>Gammaproteobacteria</taxon>
        <taxon>Legionellales</taxon>
        <taxon>Legionellaceae</taxon>
        <taxon>Legionella</taxon>
    </lineage>
</organism>